<evidence type="ECO:0000256" key="2">
    <source>
        <dbReference type="SAM" id="Phobius"/>
    </source>
</evidence>
<reference evidence="3 4" key="2">
    <citation type="submission" date="2018-03" db="EMBL/GenBank/DDBJ databases">
        <title>The ancient ancestry and fast evolution of plastids.</title>
        <authorList>
            <person name="Moore K.R."/>
            <person name="Magnabosco C."/>
            <person name="Momper L."/>
            <person name="Gold D.A."/>
            <person name="Bosak T."/>
            <person name="Fournier G.P."/>
        </authorList>
    </citation>
    <scope>NUCLEOTIDE SEQUENCE [LARGE SCALE GENOMIC DNA]</scope>
    <source>
        <strain evidence="3 4">ULC007</strain>
    </source>
</reference>
<comment type="caution">
    <text evidence="3">The sequence shown here is derived from an EMBL/GenBank/DDBJ whole genome shotgun (WGS) entry which is preliminary data.</text>
</comment>
<gene>
    <name evidence="3" type="ORF">C7B65_12360</name>
</gene>
<evidence type="ECO:0000313" key="4">
    <source>
        <dbReference type="Proteomes" id="UP000238634"/>
    </source>
</evidence>
<keyword evidence="2" id="KW-1133">Transmembrane helix</keyword>
<keyword evidence="2" id="KW-0812">Transmembrane</keyword>
<dbReference type="OrthoDB" id="465742at2"/>
<dbReference type="Proteomes" id="UP000238634">
    <property type="component" value="Unassembled WGS sequence"/>
</dbReference>
<protein>
    <submittedName>
        <fullName evidence="3">Uncharacterized protein</fullName>
    </submittedName>
</protein>
<dbReference type="AlphaFoldDB" id="A0A2T1DF39"/>
<feature type="transmembrane region" description="Helical" evidence="2">
    <location>
        <begin position="17"/>
        <end position="35"/>
    </location>
</feature>
<keyword evidence="2" id="KW-0472">Membrane</keyword>
<feature type="compositionally biased region" description="Low complexity" evidence="1">
    <location>
        <begin position="77"/>
        <end position="90"/>
    </location>
</feature>
<name>A0A2T1DF39_9CYAN</name>
<dbReference type="STRING" id="1920490.GCA_001895925_04425"/>
<sequence>MSIVWSRMFRTVYRKEPITGFVLIAGAVDVAIGGIDGSTSLVIFGLSAVGVAIALRLWQSQKRSPDVQERRAIYALPPSSSRPSLPMLSMAKKNPPQN</sequence>
<feature type="region of interest" description="Disordered" evidence="1">
    <location>
        <begin position="77"/>
        <end position="98"/>
    </location>
</feature>
<dbReference type="EMBL" id="PVWG01000012">
    <property type="protein sequence ID" value="PSB19073.1"/>
    <property type="molecule type" value="Genomic_DNA"/>
</dbReference>
<organism evidence="3 4">
    <name type="scientific">Phormidesmis priestleyi ULC007</name>
    <dbReference type="NCBI Taxonomy" id="1920490"/>
    <lineage>
        <taxon>Bacteria</taxon>
        <taxon>Bacillati</taxon>
        <taxon>Cyanobacteriota</taxon>
        <taxon>Cyanophyceae</taxon>
        <taxon>Leptolyngbyales</taxon>
        <taxon>Leptolyngbyaceae</taxon>
        <taxon>Phormidesmis</taxon>
    </lineage>
</organism>
<dbReference type="RefSeq" id="WP_073070511.1">
    <property type="nucleotide sequence ID" value="NZ_MPPI01000007.1"/>
</dbReference>
<accession>A0A2T1DF39</accession>
<reference evidence="3 4" key="1">
    <citation type="submission" date="2018-02" db="EMBL/GenBank/DDBJ databases">
        <authorList>
            <person name="Cohen D.B."/>
            <person name="Kent A.D."/>
        </authorList>
    </citation>
    <scope>NUCLEOTIDE SEQUENCE [LARGE SCALE GENOMIC DNA]</scope>
    <source>
        <strain evidence="3 4">ULC007</strain>
    </source>
</reference>
<keyword evidence="4" id="KW-1185">Reference proteome</keyword>
<proteinExistence type="predicted"/>
<evidence type="ECO:0000313" key="3">
    <source>
        <dbReference type="EMBL" id="PSB19073.1"/>
    </source>
</evidence>
<feature type="transmembrane region" description="Helical" evidence="2">
    <location>
        <begin position="41"/>
        <end position="58"/>
    </location>
</feature>
<evidence type="ECO:0000256" key="1">
    <source>
        <dbReference type="SAM" id="MobiDB-lite"/>
    </source>
</evidence>